<feature type="transmembrane region" description="Helical" evidence="1">
    <location>
        <begin position="95"/>
        <end position="113"/>
    </location>
</feature>
<reference evidence="3" key="1">
    <citation type="journal article" date="2019" name="Int. J. Syst. Evol. Microbiol.">
        <title>The Global Catalogue of Microorganisms (GCM) 10K type strain sequencing project: providing services to taxonomists for standard genome sequencing and annotation.</title>
        <authorList>
            <consortium name="The Broad Institute Genomics Platform"/>
            <consortium name="The Broad Institute Genome Sequencing Center for Infectious Disease"/>
            <person name="Wu L."/>
            <person name="Ma J."/>
        </authorList>
    </citation>
    <scope>NUCLEOTIDE SEQUENCE [LARGE SCALE GENOMIC DNA]</scope>
    <source>
        <strain evidence="3">CCUG 60022</strain>
    </source>
</reference>
<evidence type="ECO:0000313" key="2">
    <source>
        <dbReference type="EMBL" id="MFD0762444.1"/>
    </source>
</evidence>
<feature type="transmembrane region" description="Helical" evidence="1">
    <location>
        <begin position="119"/>
        <end position="137"/>
    </location>
</feature>
<keyword evidence="1" id="KW-1133">Transmembrane helix</keyword>
<name>A0ABW2Z7Z8_9FLAO</name>
<keyword evidence="1" id="KW-0472">Membrane</keyword>
<keyword evidence="3" id="KW-1185">Reference proteome</keyword>
<feature type="transmembrane region" description="Helical" evidence="1">
    <location>
        <begin position="50"/>
        <end position="70"/>
    </location>
</feature>
<feature type="transmembrane region" description="Helical" evidence="1">
    <location>
        <begin position="12"/>
        <end position="35"/>
    </location>
</feature>
<comment type="caution">
    <text evidence="2">The sequence shown here is derived from an EMBL/GenBank/DDBJ whole genome shotgun (WGS) entry which is preliminary data.</text>
</comment>
<gene>
    <name evidence="2" type="ORF">ACFQZW_10155</name>
</gene>
<organism evidence="2 3">
    <name type="scientific">Lutibacter aestuarii</name>
    <dbReference type="NCBI Taxonomy" id="861111"/>
    <lineage>
        <taxon>Bacteria</taxon>
        <taxon>Pseudomonadati</taxon>
        <taxon>Bacteroidota</taxon>
        <taxon>Flavobacteriia</taxon>
        <taxon>Flavobacteriales</taxon>
        <taxon>Flavobacteriaceae</taxon>
        <taxon>Lutibacter</taxon>
    </lineage>
</organism>
<protein>
    <recommendedName>
        <fullName evidence="4">MFS transporter</fullName>
    </recommendedName>
</protein>
<evidence type="ECO:0000313" key="3">
    <source>
        <dbReference type="Proteomes" id="UP001597032"/>
    </source>
</evidence>
<dbReference type="EMBL" id="JBHTIC010000008">
    <property type="protein sequence ID" value="MFD0762444.1"/>
    <property type="molecule type" value="Genomic_DNA"/>
</dbReference>
<sequence length="158" mass="18129">MSYANKQPKDFIKSLQLIHFALFLGVIIFAIYVVYTAKDQLFFSYTTNKAFLYLAIIISFIGNLASKSLYSKLIKQISKEASLTQKAIKYSTAHVFRMAMLEFPAFMCLFFAFQTNNSFYFILAGILVLMMLAIYPTKAKFENDVPLTNSEKTMLEKL</sequence>
<evidence type="ECO:0000256" key="1">
    <source>
        <dbReference type="SAM" id="Phobius"/>
    </source>
</evidence>
<evidence type="ECO:0008006" key="4">
    <source>
        <dbReference type="Google" id="ProtNLM"/>
    </source>
</evidence>
<keyword evidence="1" id="KW-0812">Transmembrane</keyword>
<dbReference type="Proteomes" id="UP001597032">
    <property type="component" value="Unassembled WGS sequence"/>
</dbReference>
<dbReference type="RefSeq" id="WP_298263110.1">
    <property type="nucleotide sequence ID" value="NZ_JBHTIC010000008.1"/>
</dbReference>
<proteinExistence type="predicted"/>
<accession>A0ABW2Z7Z8</accession>